<dbReference type="EMBL" id="ML208316">
    <property type="protein sequence ID" value="TFK70236.1"/>
    <property type="molecule type" value="Genomic_DNA"/>
</dbReference>
<gene>
    <name evidence="1" type="ORF">BDN72DRAFT_839312</name>
</gene>
<dbReference type="Proteomes" id="UP000308600">
    <property type="component" value="Unassembled WGS sequence"/>
</dbReference>
<proteinExistence type="predicted"/>
<keyword evidence="2" id="KW-1185">Reference proteome</keyword>
<organism evidence="1 2">
    <name type="scientific">Pluteus cervinus</name>
    <dbReference type="NCBI Taxonomy" id="181527"/>
    <lineage>
        <taxon>Eukaryota</taxon>
        <taxon>Fungi</taxon>
        <taxon>Dikarya</taxon>
        <taxon>Basidiomycota</taxon>
        <taxon>Agaricomycotina</taxon>
        <taxon>Agaricomycetes</taxon>
        <taxon>Agaricomycetidae</taxon>
        <taxon>Agaricales</taxon>
        <taxon>Pluteineae</taxon>
        <taxon>Pluteaceae</taxon>
        <taxon>Pluteus</taxon>
    </lineage>
</organism>
<reference evidence="1 2" key="1">
    <citation type="journal article" date="2019" name="Nat. Ecol. Evol.">
        <title>Megaphylogeny resolves global patterns of mushroom evolution.</title>
        <authorList>
            <person name="Varga T."/>
            <person name="Krizsan K."/>
            <person name="Foldi C."/>
            <person name="Dima B."/>
            <person name="Sanchez-Garcia M."/>
            <person name="Sanchez-Ramirez S."/>
            <person name="Szollosi G.J."/>
            <person name="Szarkandi J.G."/>
            <person name="Papp V."/>
            <person name="Albert L."/>
            <person name="Andreopoulos W."/>
            <person name="Angelini C."/>
            <person name="Antonin V."/>
            <person name="Barry K.W."/>
            <person name="Bougher N.L."/>
            <person name="Buchanan P."/>
            <person name="Buyck B."/>
            <person name="Bense V."/>
            <person name="Catcheside P."/>
            <person name="Chovatia M."/>
            <person name="Cooper J."/>
            <person name="Damon W."/>
            <person name="Desjardin D."/>
            <person name="Finy P."/>
            <person name="Geml J."/>
            <person name="Haridas S."/>
            <person name="Hughes K."/>
            <person name="Justo A."/>
            <person name="Karasinski D."/>
            <person name="Kautmanova I."/>
            <person name="Kiss B."/>
            <person name="Kocsube S."/>
            <person name="Kotiranta H."/>
            <person name="LaButti K.M."/>
            <person name="Lechner B.E."/>
            <person name="Liimatainen K."/>
            <person name="Lipzen A."/>
            <person name="Lukacs Z."/>
            <person name="Mihaltcheva S."/>
            <person name="Morgado L.N."/>
            <person name="Niskanen T."/>
            <person name="Noordeloos M.E."/>
            <person name="Ohm R.A."/>
            <person name="Ortiz-Santana B."/>
            <person name="Ovrebo C."/>
            <person name="Racz N."/>
            <person name="Riley R."/>
            <person name="Savchenko A."/>
            <person name="Shiryaev A."/>
            <person name="Soop K."/>
            <person name="Spirin V."/>
            <person name="Szebenyi C."/>
            <person name="Tomsovsky M."/>
            <person name="Tulloss R.E."/>
            <person name="Uehling J."/>
            <person name="Grigoriev I.V."/>
            <person name="Vagvolgyi C."/>
            <person name="Papp T."/>
            <person name="Martin F.M."/>
            <person name="Miettinen O."/>
            <person name="Hibbett D.S."/>
            <person name="Nagy L.G."/>
        </authorList>
    </citation>
    <scope>NUCLEOTIDE SEQUENCE [LARGE SCALE GENOMIC DNA]</scope>
    <source>
        <strain evidence="1 2">NL-1719</strain>
    </source>
</reference>
<sequence>MGYIKVPSLGCGLDRSLLMQLGAGAAAILGMNGVTYYTVTLRNKRQNRGIRCRVAVALGVQFIRSQQTQNVEEDWMQLCPGIGSSLRLVYRRYGDVCGREQREE</sequence>
<name>A0ACD3AWU1_9AGAR</name>
<accession>A0ACD3AWU1</accession>
<evidence type="ECO:0000313" key="2">
    <source>
        <dbReference type="Proteomes" id="UP000308600"/>
    </source>
</evidence>
<protein>
    <submittedName>
        <fullName evidence="1">Uncharacterized protein</fullName>
    </submittedName>
</protein>
<evidence type="ECO:0000313" key="1">
    <source>
        <dbReference type="EMBL" id="TFK70236.1"/>
    </source>
</evidence>